<comment type="catalytic activity">
    <reaction evidence="7">
        <text>a 2'-deoxycytidine in DNA + S-adenosyl-L-methionine = an N(4)-methyl-2'-deoxycytidine in DNA + S-adenosyl-L-homocysteine + H(+)</text>
        <dbReference type="Rhea" id="RHEA:16857"/>
        <dbReference type="Rhea" id="RHEA-COMP:11369"/>
        <dbReference type="Rhea" id="RHEA-COMP:13674"/>
        <dbReference type="ChEBI" id="CHEBI:15378"/>
        <dbReference type="ChEBI" id="CHEBI:57856"/>
        <dbReference type="ChEBI" id="CHEBI:59789"/>
        <dbReference type="ChEBI" id="CHEBI:85452"/>
        <dbReference type="ChEBI" id="CHEBI:137933"/>
        <dbReference type="EC" id="2.1.1.113"/>
    </reaction>
</comment>
<accession>A0ABU5HGB9</accession>
<protein>
    <recommendedName>
        <fullName evidence="2">site-specific DNA-methyltransferase (cytosine-N(4)-specific)</fullName>
        <ecNumber evidence="2">2.1.1.113</ecNumber>
    </recommendedName>
</protein>
<keyword evidence="3" id="KW-0489">Methyltransferase</keyword>
<evidence type="ECO:0000313" key="8">
    <source>
        <dbReference type="EMBL" id="MDY7232505.1"/>
    </source>
</evidence>
<keyword evidence="5" id="KW-0949">S-adenosyl-L-methionine</keyword>
<reference evidence="8 9" key="1">
    <citation type="submission" date="2023-12" db="EMBL/GenBank/DDBJ databases">
        <title>the genome sequence of Hyalangium sp. s54d21.</title>
        <authorList>
            <person name="Zhang X."/>
        </authorList>
    </citation>
    <scope>NUCLEOTIDE SEQUENCE [LARGE SCALE GENOMIC DNA]</scope>
    <source>
        <strain evidence="9">s54d21</strain>
    </source>
</reference>
<dbReference type="InterPro" id="IPR029063">
    <property type="entry name" value="SAM-dependent_MTases_sf"/>
</dbReference>
<dbReference type="PROSITE" id="PS00093">
    <property type="entry name" value="N4_MTASE"/>
    <property type="match status" value="1"/>
</dbReference>
<keyword evidence="6" id="KW-0680">Restriction system</keyword>
<dbReference type="SUPFAM" id="SSF53335">
    <property type="entry name" value="S-adenosyl-L-methionine-dependent methyltransferases"/>
    <property type="match status" value="1"/>
</dbReference>
<dbReference type="EMBL" id="JAXIVS010000020">
    <property type="protein sequence ID" value="MDY7232505.1"/>
    <property type="molecule type" value="Genomic_DNA"/>
</dbReference>
<evidence type="ECO:0000256" key="2">
    <source>
        <dbReference type="ARBA" id="ARBA00012185"/>
    </source>
</evidence>
<comment type="caution">
    <text evidence="8">The sequence shown here is derived from an EMBL/GenBank/DDBJ whole genome shotgun (WGS) entry which is preliminary data.</text>
</comment>
<dbReference type="Gene3D" id="3.40.50.150">
    <property type="entry name" value="Vaccinia Virus protein VP39"/>
    <property type="match status" value="1"/>
</dbReference>
<evidence type="ECO:0000313" key="9">
    <source>
        <dbReference type="Proteomes" id="UP001291309"/>
    </source>
</evidence>
<evidence type="ECO:0000256" key="5">
    <source>
        <dbReference type="ARBA" id="ARBA00022691"/>
    </source>
</evidence>
<gene>
    <name evidence="8" type="ORF">SYV04_39325</name>
</gene>
<dbReference type="RefSeq" id="WP_321551218.1">
    <property type="nucleotide sequence ID" value="NZ_JAXIVS010000020.1"/>
</dbReference>
<evidence type="ECO:0000256" key="3">
    <source>
        <dbReference type="ARBA" id="ARBA00022603"/>
    </source>
</evidence>
<evidence type="ECO:0000256" key="1">
    <source>
        <dbReference type="ARBA" id="ARBA00010203"/>
    </source>
</evidence>
<organism evidence="8 9">
    <name type="scientific">Hyalangium rubrum</name>
    <dbReference type="NCBI Taxonomy" id="3103134"/>
    <lineage>
        <taxon>Bacteria</taxon>
        <taxon>Pseudomonadati</taxon>
        <taxon>Myxococcota</taxon>
        <taxon>Myxococcia</taxon>
        <taxon>Myxococcales</taxon>
        <taxon>Cystobacterineae</taxon>
        <taxon>Archangiaceae</taxon>
        <taxon>Hyalangium</taxon>
    </lineage>
</organism>
<dbReference type="InterPro" id="IPR017985">
    <property type="entry name" value="MeTrfase_CN4_CS"/>
</dbReference>
<comment type="similarity">
    <text evidence="1">Belongs to the N(4)/N(6)-methyltransferase family. N(4) subfamily.</text>
</comment>
<proteinExistence type="inferred from homology"/>
<evidence type="ECO:0000256" key="6">
    <source>
        <dbReference type="ARBA" id="ARBA00022747"/>
    </source>
</evidence>
<dbReference type="EC" id="2.1.1.113" evidence="2"/>
<keyword evidence="9" id="KW-1185">Reference proteome</keyword>
<evidence type="ECO:0000256" key="7">
    <source>
        <dbReference type="ARBA" id="ARBA00049120"/>
    </source>
</evidence>
<name>A0ABU5HGB9_9BACT</name>
<keyword evidence="4" id="KW-0808">Transferase</keyword>
<sequence>MKTVDLRSVPAWVRQFFHPRTLKEAISFANTCIHEKDCFLLACLLGILHHQRPGFLSYPSSHLVPYLRNELFPRAKFPDLYGYRDLRSRLIKKMSRALAMQMANRTLVVGESTVLHHPVEHLSLQRQVDTIITSPPYMNALDYRRDNRLRLWFLDRNITDYAPEPTDRKSAFDETISGFARNVVSFLRPGGACVMVIGDTISRKRIKTHPAERAIEILTGFDRKLSVERVIEDRIPDVRRSRRGAQAMKKELVVVLRKKVKTGRKESKNWSPNTSTSR</sequence>
<dbReference type="Proteomes" id="UP001291309">
    <property type="component" value="Unassembled WGS sequence"/>
</dbReference>
<evidence type="ECO:0000256" key="4">
    <source>
        <dbReference type="ARBA" id="ARBA00022679"/>
    </source>
</evidence>